<keyword evidence="2" id="KW-0812">Transmembrane</keyword>
<dbReference type="Proteomes" id="UP000603545">
    <property type="component" value="Unassembled WGS sequence"/>
</dbReference>
<dbReference type="PROSITE" id="PS51724">
    <property type="entry name" value="SPOR"/>
    <property type="match status" value="1"/>
</dbReference>
<accession>A0A8J6N3Y7</accession>
<keyword evidence="2" id="KW-1133">Transmembrane helix</keyword>
<organism evidence="4 5">
    <name type="scientific">Candidatus Desulfaltia bathyphila</name>
    <dbReference type="NCBI Taxonomy" id="2841697"/>
    <lineage>
        <taxon>Bacteria</taxon>
        <taxon>Pseudomonadati</taxon>
        <taxon>Thermodesulfobacteriota</taxon>
        <taxon>Desulfobacteria</taxon>
        <taxon>Desulfobacterales</taxon>
        <taxon>Desulfobacterales incertae sedis</taxon>
        <taxon>Candidatus Desulfaltia</taxon>
    </lineage>
</organism>
<feature type="region of interest" description="Disordered" evidence="1">
    <location>
        <begin position="99"/>
        <end position="138"/>
    </location>
</feature>
<dbReference type="AlphaFoldDB" id="A0A8J6N3Y7"/>
<dbReference type="GO" id="GO:0030428">
    <property type="term" value="C:cell septum"/>
    <property type="evidence" value="ECO:0007669"/>
    <property type="project" value="TreeGrafter"/>
</dbReference>
<comment type="caution">
    <text evidence="4">The sequence shown here is derived from an EMBL/GenBank/DDBJ whole genome shotgun (WGS) entry which is preliminary data.</text>
</comment>
<evidence type="ECO:0000256" key="1">
    <source>
        <dbReference type="SAM" id="MobiDB-lite"/>
    </source>
</evidence>
<feature type="domain" description="SPOR" evidence="3">
    <location>
        <begin position="137"/>
        <end position="217"/>
    </location>
</feature>
<evidence type="ECO:0000259" key="3">
    <source>
        <dbReference type="PROSITE" id="PS51724"/>
    </source>
</evidence>
<dbReference type="GO" id="GO:0042834">
    <property type="term" value="F:peptidoglycan binding"/>
    <property type="evidence" value="ECO:0007669"/>
    <property type="project" value="InterPro"/>
</dbReference>
<dbReference type="Gene3D" id="3.30.70.1070">
    <property type="entry name" value="Sporulation related repeat"/>
    <property type="match status" value="1"/>
</dbReference>
<dbReference type="PANTHER" id="PTHR38687">
    <property type="entry name" value="CELL DIVISION PROTEIN DEDD-RELATED"/>
    <property type="match status" value="1"/>
</dbReference>
<dbReference type="GO" id="GO:0032153">
    <property type="term" value="C:cell division site"/>
    <property type="evidence" value="ECO:0007669"/>
    <property type="project" value="TreeGrafter"/>
</dbReference>
<dbReference type="InterPro" id="IPR052521">
    <property type="entry name" value="Cell_div_SPOR-domain"/>
</dbReference>
<dbReference type="Pfam" id="PF05036">
    <property type="entry name" value="SPOR"/>
    <property type="match status" value="1"/>
</dbReference>
<dbReference type="InterPro" id="IPR007730">
    <property type="entry name" value="SPOR-like_dom"/>
</dbReference>
<dbReference type="InterPro" id="IPR036680">
    <property type="entry name" value="SPOR-like_sf"/>
</dbReference>
<dbReference type="SUPFAM" id="SSF110997">
    <property type="entry name" value="Sporulation related repeat"/>
    <property type="match status" value="1"/>
</dbReference>
<keyword evidence="2" id="KW-0472">Membrane</keyword>
<dbReference type="EMBL" id="JACNLL010000023">
    <property type="protein sequence ID" value="MBC8198743.1"/>
    <property type="molecule type" value="Genomic_DNA"/>
</dbReference>
<evidence type="ECO:0000313" key="4">
    <source>
        <dbReference type="EMBL" id="MBC8198743.1"/>
    </source>
</evidence>
<proteinExistence type="predicted"/>
<name>A0A8J6N3Y7_9BACT</name>
<evidence type="ECO:0000313" key="5">
    <source>
        <dbReference type="Proteomes" id="UP000603545"/>
    </source>
</evidence>
<dbReference type="PANTHER" id="PTHR38687:SF1">
    <property type="entry name" value="CELL DIVISION PROTEIN DEDD"/>
    <property type="match status" value="1"/>
</dbReference>
<feature type="compositionally biased region" description="Basic residues" evidence="1">
    <location>
        <begin position="99"/>
        <end position="121"/>
    </location>
</feature>
<dbReference type="GO" id="GO:0032506">
    <property type="term" value="P:cytokinetic process"/>
    <property type="evidence" value="ECO:0007669"/>
    <property type="project" value="TreeGrafter"/>
</dbReference>
<feature type="transmembrane region" description="Helical" evidence="2">
    <location>
        <begin position="21"/>
        <end position="40"/>
    </location>
</feature>
<protein>
    <submittedName>
        <fullName evidence="4">SPOR domain-containing protein</fullName>
    </submittedName>
</protein>
<evidence type="ECO:0000256" key="2">
    <source>
        <dbReference type="SAM" id="Phobius"/>
    </source>
</evidence>
<reference evidence="4 5" key="1">
    <citation type="submission" date="2020-08" db="EMBL/GenBank/DDBJ databases">
        <title>Bridging the membrane lipid divide: bacteria of the FCB group superphylum have the potential to synthesize archaeal ether lipids.</title>
        <authorList>
            <person name="Villanueva L."/>
            <person name="Von Meijenfeldt F.A.B."/>
            <person name="Westbye A.B."/>
            <person name="Yadav S."/>
            <person name="Hopmans E.C."/>
            <person name="Dutilh B.E."/>
            <person name="Sinninghe Damste J.S."/>
        </authorList>
    </citation>
    <scope>NUCLEOTIDE SEQUENCE [LARGE SCALE GENOMIC DNA]</scope>
    <source>
        <strain evidence="4">NIOZ-UU82</strain>
    </source>
</reference>
<gene>
    <name evidence="4" type="ORF">H8E80_01670</name>
</gene>
<sequence length="217" mass="24213">MKKGEKRSKKKVAGGKGTTTWVCVIFFVSAWMFVLGIFVGRGTAPVKFDIENLQKELAALKEAVIKEGQGRFKIGRDPASAKMELGFYEALKETRPSVLHKVKQPVRKKTALPQKKTKARQPQKVEKSTSSSKQTKPAADAGFTIQVASLKDMKVAAELSEILKKKGYQTAYTVSAKIPGRGVWHRVRIGHFKNRSDVGDILDRLKKDKYKPIVVQE</sequence>